<evidence type="ECO:0000259" key="8">
    <source>
        <dbReference type="Pfam" id="PF09349"/>
    </source>
</evidence>
<keyword evidence="4" id="KW-0659">Purine metabolism</keyword>
<dbReference type="GO" id="GO:0006144">
    <property type="term" value="P:purine nucleobase metabolic process"/>
    <property type="evidence" value="ECO:0007669"/>
    <property type="project" value="UniProtKB-KW"/>
</dbReference>
<dbReference type="GO" id="GO:0005777">
    <property type="term" value="C:peroxisome"/>
    <property type="evidence" value="ECO:0007669"/>
    <property type="project" value="TreeGrafter"/>
</dbReference>
<protein>
    <recommendedName>
        <fullName evidence="3">2-oxo-4-hydroxy-4-carboxy-5-ureidoimidazoline decarboxylase</fullName>
        <ecNumber evidence="3">4.1.1.97</ecNumber>
    </recommendedName>
</protein>
<dbReference type="Gene3D" id="1.10.3330.10">
    <property type="entry name" value="Oxo-4-hydroxy-4-carboxy-5-ureidoimidazoline decarboxylase"/>
    <property type="match status" value="1"/>
</dbReference>
<evidence type="ECO:0000313" key="9">
    <source>
        <dbReference type="EMBL" id="KAK2076979.1"/>
    </source>
</evidence>
<comment type="catalytic activity">
    <reaction evidence="1">
        <text>5-hydroxy-2-oxo-4-ureido-2,5-dihydro-1H-imidazole-5-carboxylate + H(+) = (S)-allantoin + CO2</text>
        <dbReference type="Rhea" id="RHEA:26301"/>
        <dbReference type="ChEBI" id="CHEBI:15378"/>
        <dbReference type="ChEBI" id="CHEBI:15678"/>
        <dbReference type="ChEBI" id="CHEBI:16526"/>
        <dbReference type="ChEBI" id="CHEBI:58639"/>
        <dbReference type="EC" id="4.1.1.97"/>
    </reaction>
</comment>
<keyword evidence="6" id="KW-0456">Lyase</keyword>
<dbReference type="EC" id="4.1.1.97" evidence="3"/>
<dbReference type="AlphaFoldDB" id="A0AAD9MGI1"/>
<gene>
    <name evidence="9" type="ORF">QBZ16_005207</name>
</gene>
<dbReference type="InterPro" id="IPR018020">
    <property type="entry name" value="OHCU_decarboxylase"/>
</dbReference>
<feature type="domain" description="Oxo-4-hydroxy-4-carboxy-5-ureidoimidazoline decarboxylase" evidence="8">
    <location>
        <begin position="7"/>
        <end position="126"/>
    </location>
</feature>
<keyword evidence="10" id="KW-1185">Reference proteome</keyword>
<dbReference type="GO" id="GO:0019628">
    <property type="term" value="P:urate catabolic process"/>
    <property type="evidence" value="ECO:0007669"/>
    <property type="project" value="TreeGrafter"/>
</dbReference>
<dbReference type="EMBL" id="JASFZW010000008">
    <property type="protein sequence ID" value="KAK2076979.1"/>
    <property type="molecule type" value="Genomic_DNA"/>
</dbReference>
<evidence type="ECO:0000256" key="5">
    <source>
        <dbReference type="ARBA" id="ARBA00022793"/>
    </source>
</evidence>
<comment type="caution">
    <text evidence="9">The sequence shown here is derived from an EMBL/GenBank/DDBJ whole genome shotgun (WGS) entry which is preliminary data.</text>
</comment>
<evidence type="ECO:0000256" key="1">
    <source>
        <dbReference type="ARBA" id="ARBA00001163"/>
    </source>
</evidence>
<keyword evidence="5" id="KW-0210">Decarboxylase</keyword>
<dbReference type="Proteomes" id="UP001255856">
    <property type="component" value="Unassembled WGS sequence"/>
</dbReference>
<proteinExistence type="predicted"/>
<feature type="compositionally biased region" description="Basic and acidic residues" evidence="7">
    <location>
        <begin position="63"/>
        <end position="80"/>
    </location>
</feature>
<accession>A0AAD9MGI1</accession>
<dbReference type="Pfam" id="PF09349">
    <property type="entry name" value="OHCU_decarbox"/>
    <property type="match status" value="1"/>
</dbReference>
<reference evidence="9" key="1">
    <citation type="submission" date="2021-01" db="EMBL/GenBank/DDBJ databases">
        <authorList>
            <person name="Eckstrom K.M.E."/>
        </authorList>
    </citation>
    <scope>NUCLEOTIDE SEQUENCE</scope>
    <source>
        <strain evidence="9">UVCC 0001</strain>
    </source>
</reference>
<dbReference type="PANTHER" id="PTHR43466:SF1">
    <property type="entry name" value="2-OXO-4-HYDROXY-4-CARBOXY-5-UREIDOIMIDAZOLINE DECARBOXYLASE-RELATED"/>
    <property type="match status" value="1"/>
</dbReference>
<sequence>MSLTVDRDTLLTCCHSGAWADGVLRRAPFASLDELISAARTVWWTETPVAGWLEAFSAHPRLGDKKGVEGREGKFGELSRGEQSAAAGAGQDVLEALRDWNAKYEAKFGHIFIACAAGTPAERMLQLV</sequence>
<name>A0AAD9MGI1_PROWI</name>
<dbReference type="PANTHER" id="PTHR43466">
    <property type="entry name" value="2-OXO-4-HYDROXY-4-CARBOXY-5-UREIDOIMIDAZOLINE DECARBOXYLASE-RELATED"/>
    <property type="match status" value="1"/>
</dbReference>
<feature type="region of interest" description="Disordered" evidence="7">
    <location>
        <begin position="63"/>
        <end position="87"/>
    </location>
</feature>
<evidence type="ECO:0000256" key="3">
    <source>
        <dbReference type="ARBA" id="ARBA00012257"/>
    </source>
</evidence>
<evidence type="ECO:0000256" key="4">
    <source>
        <dbReference type="ARBA" id="ARBA00022631"/>
    </source>
</evidence>
<dbReference type="SUPFAM" id="SSF158694">
    <property type="entry name" value="UraD-Like"/>
    <property type="match status" value="1"/>
</dbReference>
<organism evidence="9 10">
    <name type="scientific">Prototheca wickerhamii</name>
    <dbReference type="NCBI Taxonomy" id="3111"/>
    <lineage>
        <taxon>Eukaryota</taxon>
        <taxon>Viridiplantae</taxon>
        <taxon>Chlorophyta</taxon>
        <taxon>core chlorophytes</taxon>
        <taxon>Trebouxiophyceae</taxon>
        <taxon>Chlorellales</taxon>
        <taxon>Chlorellaceae</taxon>
        <taxon>Prototheca</taxon>
    </lineage>
</organism>
<evidence type="ECO:0000256" key="2">
    <source>
        <dbReference type="ARBA" id="ARBA00004754"/>
    </source>
</evidence>
<dbReference type="InterPro" id="IPR036778">
    <property type="entry name" value="OHCU_decarboxylase_sf"/>
</dbReference>
<evidence type="ECO:0000256" key="7">
    <source>
        <dbReference type="SAM" id="MobiDB-lite"/>
    </source>
</evidence>
<dbReference type="GO" id="GO:0051997">
    <property type="term" value="F:2-oxo-4-hydroxy-4-carboxy-5-ureidoimidazoline decarboxylase activity"/>
    <property type="evidence" value="ECO:0007669"/>
    <property type="project" value="UniProtKB-EC"/>
</dbReference>
<evidence type="ECO:0000313" key="10">
    <source>
        <dbReference type="Proteomes" id="UP001255856"/>
    </source>
</evidence>
<evidence type="ECO:0000256" key="6">
    <source>
        <dbReference type="ARBA" id="ARBA00023239"/>
    </source>
</evidence>
<comment type="pathway">
    <text evidence="2">Purine metabolism; urate degradation; (S)-allantoin from urate: step 3/3.</text>
</comment>